<dbReference type="GeneID" id="59238547"/>
<feature type="compositionally biased region" description="Polar residues" evidence="1">
    <location>
        <begin position="201"/>
        <end position="214"/>
    </location>
</feature>
<accession>A0A7H9B7U9</accession>
<protein>
    <submittedName>
        <fullName evidence="2">Uncharacterized protein</fullName>
    </submittedName>
</protein>
<dbReference type="Proteomes" id="UP000509704">
    <property type="component" value="Chromosome 8"/>
</dbReference>
<organism evidence="2 3">
    <name type="scientific">Zygotorulaspora mrakii</name>
    <name type="common">Zygosaccharomyces mrakii</name>
    <dbReference type="NCBI Taxonomy" id="42260"/>
    <lineage>
        <taxon>Eukaryota</taxon>
        <taxon>Fungi</taxon>
        <taxon>Dikarya</taxon>
        <taxon>Ascomycota</taxon>
        <taxon>Saccharomycotina</taxon>
        <taxon>Saccharomycetes</taxon>
        <taxon>Saccharomycetales</taxon>
        <taxon>Saccharomycetaceae</taxon>
        <taxon>Zygotorulaspora</taxon>
    </lineage>
</organism>
<dbReference type="OrthoDB" id="4035860at2759"/>
<evidence type="ECO:0000313" key="2">
    <source>
        <dbReference type="EMBL" id="QLG74745.1"/>
    </source>
</evidence>
<feature type="region of interest" description="Disordered" evidence="1">
    <location>
        <begin position="135"/>
        <end position="214"/>
    </location>
</feature>
<dbReference type="KEGG" id="zmk:HG535_0H00700"/>
<feature type="compositionally biased region" description="Low complexity" evidence="1">
    <location>
        <begin position="160"/>
        <end position="178"/>
    </location>
</feature>
<reference evidence="2 3" key="1">
    <citation type="submission" date="2020-07" db="EMBL/GenBank/DDBJ databases">
        <title>The yeast mating-type switching endonuclease HO is a domesticated member of an unorthodox homing genetic element family.</title>
        <authorList>
            <person name="Coughlan A.Y."/>
            <person name="Lombardi L."/>
            <person name="Braun-Galleani S."/>
            <person name="Martos A.R."/>
            <person name="Galeote V."/>
            <person name="Bigey F."/>
            <person name="Dequin S."/>
            <person name="Byrne K.P."/>
            <person name="Wolfe K.H."/>
        </authorList>
    </citation>
    <scope>NUCLEOTIDE SEQUENCE [LARGE SCALE GENOMIC DNA]</scope>
    <source>
        <strain evidence="2 3">NRRL Y-6702</strain>
    </source>
</reference>
<evidence type="ECO:0000313" key="3">
    <source>
        <dbReference type="Proteomes" id="UP000509704"/>
    </source>
</evidence>
<dbReference type="RefSeq" id="XP_037146470.1">
    <property type="nucleotide sequence ID" value="XM_037290575.1"/>
</dbReference>
<proteinExistence type="predicted"/>
<keyword evidence="3" id="KW-1185">Reference proteome</keyword>
<evidence type="ECO:0000256" key="1">
    <source>
        <dbReference type="SAM" id="MobiDB-lite"/>
    </source>
</evidence>
<dbReference type="EMBL" id="CP058611">
    <property type="protein sequence ID" value="QLG74745.1"/>
    <property type="molecule type" value="Genomic_DNA"/>
</dbReference>
<feature type="compositionally biased region" description="Polar residues" evidence="1">
    <location>
        <begin position="182"/>
        <end position="194"/>
    </location>
</feature>
<gene>
    <name evidence="2" type="ORF">HG535_0H00700</name>
</gene>
<name>A0A7H9B7U9_ZYGMR</name>
<dbReference type="AlphaFoldDB" id="A0A7H9B7U9"/>
<sequence>MSNSHSFQGRTRKLSGWVKRIIQPAREPNNANTVVSEKHFKNDLEANKAGLVEATKRVSDNDISAVNKETPKGKVLWDETPKRFKQRDVERERDDMETVDNVSITPLFSLCSSSVKSSTFSDAHSLQSTRATVLSGRTMDTNSSTMAIPPASILDRGRVSSGATTIPSSSSTSAPTSIHIPGSSSHRSRPNSLRPNYMQRDASSPTIDSVSTIK</sequence>